<organism evidence="1 2">
    <name type="scientific">Candidatus Falkowbacteria bacterium CG10_big_fil_rev_8_21_14_0_10_43_10</name>
    <dbReference type="NCBI Taxonomy" id="1974567"/>
    <lineage>
        <taxon>Bacteria</taxon>
        <taxon>Candidatus Falkowiibacteriota</taxon>
    </lineage>
</organism>
<proteinExistence type="predicted"/>
<name>A0A2H0V5E4_9BACT</name>
<protein>
    <recommendedName>
        <fullName evidence="3">Glycosyltransferase subfamily 4-like N-terminal domain-containing protein</fullName>
    </recommendedName>
</protein>
<dbReference type="Proteomes" id="UP000228626">
    <property type="component" value="Unassembled WGS sequence"/>
</dbReference>
<dbReference type="EMBL" id="PFAR01000001">
    <property type="protein sequence ID" value="PIR93570.1"/>
    <property type="molecule type" value="Genomic_DNA"/>
</dbReference>
<sequence>MAESQTKILYLVTQSDFGGAQRYVFDLASNFSQKYAIIVAGGEQGHQGELTKRLKEKNIEFRHLSHLKRAISPLHDWLAFWQIVKLIKKE</sequence>
<reference evidence="2" key="1">
    <citation type="submission" date="2017-09" db="EMBL/GenBank/DDBJ databases">
        <title>Depth-based differentiation of microbial function through sediment-hosted aquifers and enrichment of novel symbionts in the deep terrestrial subsurface.</title>
        <authorList>
            <person name="Probst A.J."/>
            <person name="Ladd B."/>
            <person name="Jarett J.K."/>
            <person name="Geller-Mcgrath D.E."/>
            <person name="Sieber C.M.K."/>
            <person name="Emerson J.B."/>
            <person name="Anantharaman K."/>
            <person name="Thomas B.C."/>
            <person name="Malmstrom R."/>
            <person name="Stieglmeier M."/>
            <person name="Klingl A."/>
            <person name="Woyke T."/>
            <person name="Ryan C.M."/>
            <person name="Banfield J.F."/>
        </authorList>
    </citation>
    <scope>NUCLEOTIDE SEQUENCE [LARGE SCALE GENOMIC DNA]</scope>
</reference>
<gene>
    <name evidence="1" type="ORF">COT99_00170</name>
</gene>
<evidence type="ECO:0000313" key="1">
    <source>
        <dbReference type="EMBL" id="PIR93570.1"/>
    </source>
</evidence>
<comment type="caution">
    <text evidence="1">The sequence shown here is derived from an EMBL/GenBank/DDBJ whole genome shotgun (WGS) entry which is preliminary data.</text>
</comment>
<accession>A0A2H0V5E4</accession>
<feature type="non-terminal residue" evidence="1">
    <location>
        <position position="90"/>
    </location>
</feature>
<dbReference type="AlphaFoldDB" id="A0A2H0V5E4"/>
<evidence type="ECO:0008006" key="3">
    <source>
        <dbReference type="Google" id="ProtNLM"/>
    </source>
</evidence>
<evidence type="ECO:0000313" key="2">
    <source>
        <dbReference type="Proteomes" id="UP000228626"/>
    </source>
</evidence>